<feature type="non-terminal residue" evidence="1">
    <location>
        <position position="1"/>
    </location>
</feature>
<accession>A0A074W572</accession>
<proteinExistence type="predicted"/>
<dbReference type="GeneID" id="63912580"/>
<reference evidence="1 2" key="1">
    <citation type="journal article" date="2014" name="BMC Genomics">
        <title>Genome sequencing of four Aureobasidium pullulans varieties: biotechnological potential, stress tolerance, and description of new species.</title>
        <authorList>
            <person name="Gostin Ar C."/>
            <person name="Ohm R.A."/>
            <person name="Kogej T."/>
            <person name="Sonjak S."/>
            <person name="Turk M."/>
            <person name="Zajc J."/>
            <person name="Zalar P."/>
            <person name="Grube M."/>
            <person name="Sun H."/>
            <person name="Han J."/>
            <person name="Sharma A."/>
            <person name="Chiniquy J."/>
            <person name="Ngan C.Y."/>
            <person name="Lipzen A."/>
            <person name="Barry K."/>
            <person name="Grigoriev I.V."/>
            <person name="Gunde-Cimerman N."/>
        </authorList>
    </citation>
    <scope>NUCLEOTIDE SEQUENCE [LARGE SCALE GENOMIC DNA]</scope>
    <source>
        <strain evidence="1 2">CBS 110374</strain>
    </source>
</reference>
<evidence type="ECO:0000313" key="2">
    <source>
        <dbReference type="Proteomes" id="UP000030672"/>
    </source>
</evidence>
<sequence length="145" mass="15437">CVAQPTGISYTSTPDSDTAFLADKYYSDAAAAAQAPAGYTEAFKNLNASNNALGYLGFSLMSSYNPSVCAARCDKVNGCQAINIYFERDPTVDPNDASCADSYGKSYVQIKCVYWGGPVTASNALNFGQYRNKFHVVIAGSNGYV</sequence>
<dbReference type="STRING" id="1043003.A0A074W572"/>
<dbReference type="PANTHER" id="PTHR36578:SF2">
    <property type="entry name" value="PA14 DOMAIN-CONTAINING PROTEIN"/>
    <property type="match status" value="1"/>
</dbReference>
<dbReference type="Proteomes" id="UP000030672">
    <property type="component" value="Unassembled WGS sequence"/>
</dbReference>
<gene>
    <name evidence="1" type="ORF">M437DRAFT_31513</name>
</gene>
<protein>
    <submittedName>
        <fullName evidence="1">Uncharacterized protein</fullName>
    </submittedName>
</protein>
<evidence type="ECO:0000313" key="1">
    <source>
        <dbReference type="EMBL" id="KEQ57716.1"/>
    </source>
</evidence>
<dbReference type="PANTHER" id="PTHR36578">
    <property type="entry name" value="CHROMOSOME 15, WHOLE GENOME SHOTGUN SEQUENCE"/>
    <property type="match status" value="1"/>
</dbReference>
<dbReference type="RefSeq" id="XP_040874740.1">
    <property type="nucleotide sequence ID" value="XM_041019207.1"/>
</dbReference>
<name>A0A074W572_AURM1</name>
<dbReference type="HOGENOM" id="CLU_1781853_0_0_1"/>
<keyword evidence="2" id="KW-1185">Reference proteome</keyword>
<dbReference type="EMBL" id="KL584874">
    <property type="protein sequence ID" value="KEQ57716.1"/>
    <property type="molecule type" value="Genomic_DNA"/>
</dbReference>
<organism evidence="1 2">
    <name type="scientific">Aureobasidium melanogenum (strain CBS 110374)</name>
    <name type="common">Aureobasidium pullulans var. melanogenum</name>
    <dbReference type="NCBI Taxonomy" id="1043003"/>
    <lineage>
        <taxon>Eukaryota</taxon>
        <taxon>Fungi</taxon>
        <taxon>Dikarya</taxon>
        <taxon>Ascomycota</taxon>
        <taxon>Pezizomycotina</taxon>
        <taxon>Dothideomycetes</taxon>
        <taxon>Dothideomycetidae</taxon>
        <taxon>Dothideales</taxon>
        <taxon>Saccotheciaceae</taxon>
        <taxon>Aureobasidium</taxon>
    </lineage>
</organism>
<dbReference type="AlphaFoldDB" id="A0A074W572"/>
<feature type="non-terminal residue" evidence="1">
    <location>
        <position position="145"/>
    </location>
</feature>